<dbReference type="Pfam" id="PF05685">
    <property type="entry name" value="Uma2"/>
    <property type="match status" value="1"/>
</dbReference>
<dbReference type="Proteomes" id="UP000593765">
    <property type="component" value="Chromosome"/>
</dbReference>
<dbReference type="InterPro" id="IPR008538">
    <property type="entry name" value="Uma2"/>
</dbReference>
<gene>
    <name evidence="2" type="ORF">IPV69_22080</name>
</gene>
<dbReference type="SUPFAM" id="SSF52980">
    <property type="entry name" value="Restriction endonuclease-like"/>
    <property type="match status" value="1"/>
</dbReference>
<dbReference type="InterPro" id="IPR011335">
    <property type="entry name" value="Restrct_endonuc-II-like"/>
</dbReference>
<dbReference type="KEGG" id="hbs:IPV69_22080"/>
<dbReference type="InterPro" id="IPR012296">
    <property type="entry name" value="Nuclease_put_TT1808"/>
</dbReference>
<organism evidence="2 3">
    <name type="scientific">Humisphaera borealis</name>
    <dbReference type="NCBI Taxonomy" id="2807512"/>
    <lineage>
        <taxon>Bacteria</taxon>
        <taxon>Pseudomonadati</taxon>
        <taxon>Planctomycetota</taxon>
        <taxon>Phycisphaerae</taxon>
        <taxon>Tepidisphaerales</taxon>
        <taxon>Tepidisphaeraceae</taxon>
        <taxon>Humisphaera</taxon>
    </lineage>
</organism>
<accession>A0A7M2WTN3</accession>
<evidence type="ECO:0000259" key="1">
    <source>
        <dbReference type="Pfam" id="PF05685"/>
    </source>
</evidence>
<evidence type="ECO:0000313" key="3">
    <source>
        <dbReference type="Proteomes" id="UP000593765"/>
    </source>
</evidence>
<dbReference type="PANTHER" id="PTHR34107">
    <property type="entry name" value="SLL0198 PROTEIN-RELATED"/>
    <property type="match status" value="1"/>
</dbReference>
<evidence type="ECO:0000313" key="2">
    <source>
        <dbReference type="EMBL" id="QOV88887.1"/>
    </source>
</evidence>
<name>A0A7M2WTN3_9BACT</name>
<reference evidence="2 3" key="1">
    <citation type="submission" date="2020-10" db="EMBL/GenBank/DDBJ databases">
        <title>Wide distribution of Phycisphaera-like planctomycetes from WD2101 soil group in peatlands and genome analysis of the first cultivated representative.</title>
        <authorList>
            <person name="Dedysh S.N."/>
            <person name="Beletsky A.V."/>
            <person name="Ivanova A."/>
            <person name="Kulichevskaya I.S."/>
            <person name="Suzina N.E."/>
            <person name="Philippov D.A."/>
            <person name="Rakitin A.L."/>
            <person name="Mardanov A.V."/>
            <person name="Ravin N.V."/>
        </authorList>
    </citation>
    <scope>NUCLEOTIDE SEQUENCE [LARGE SCALE GENOMIC DNA]</scope>
    <source>
        <strain evidence="2 3">M1803</strain>
    </source>
</reference>
<sequence>MTRIALPPKGRAHEKVSYESFLHTYSNGERLEWVDGEVVPTPPISGAHSEAHNYLIRWVGEWVEHFELGVVRSDPFQMKTSPTLPGRAPDLIFVARRNLKRLRSTHLKGPADVAIEIISPGTKTIDRVDKFREYESGGVKEYWLIDPVTRQAEFYKLGRDGKYQLIHPDEKGVIRSSALRGFWIEVRWLWHPPTLREIRSQWEIG</sequence>
<keyword evidence="2" id="KW-0378">Hydrolase</keyword>
<dbReference type="RefSeq" id="WP_206291896.1">
    <property type="nucleotide sequence ID" value="NZ_CP063458.1"/>
</dbReference>
<keyword evidence="2" id="KW-0540">Nuclease</keyword>
<dbReference type="PANTHER" id="PTHR34107:SF4">
    <property type="entry name" value="SLL1222 PROTEIN"/>
    <property type="match status" value="1"/>
</dbReference>
<dbReference type="CDD" id="cd06260">
    <property type="entry name" value="DUF820-like"/>
    <property type="match status" value="1"/>
</dbReference>
<keyword evidence="2" id="KW-0255">Endonuclease</keyword>
<dbReference type="AlphaFoldDB" id="A0A7M2WTN3"/>
<keyword evidence="3" id="KW-1185">Reference proteome</keyword>
<protein>
    <submittedName>
        <fullName evidence="2">Uma2 family endonuclease</fullName>
    </submittedName>
</protein>
<dbReference type="EMBL" id="CP063458">
    <property type="protein sequence ID" value="QOV88887.1"/>
    <property type="molecule type" value="Genomic_DNA"/>
</dbReference>
<proteinExistence type="predicted"/>
<dbReference type="GO" id="GO:0004519">
    <property type="term" value="F:endonuclease activity"/>
    <property type="evidence" value="ECO:0007669"/>
    <property type="project" value="UniProtKB-KW"/>
</dbReference>
<feature type="domain" description="Putative restriction endonuclease" evidence="1">
    <location>
        <begin position="19"/>
        <end position="186"/>
    </location>
</feature>
<dbReference type="Gene3D" id="3.90.1570.10">
    <property type="entry name" value="tt1808, chain A"/>
    <property type="match status" value="1"/>
</dbReference>